<name>A0A9N9BBA4_9GLOM</name>
<feature type="domain" description="Ubiquitin-like protease family profile" evidence="5">
    <location>
        <begin position="12"/>
        <end position="180"/>
    </location>
</feature>
<dbReference type="PROSITE" id="PS50600">
    <property type="entry name" value="ULP_PROTEASE"/>
    <property type="match status" value="1"/>
</dbReference>
<comment type="caution">
    <text evidence="6">The sequence shown here is derived from an EMBL/GenBank/DDBJ whole genome shotgun (WGS) entry which is preliminary data.</text>
</comment>
<evidence type="ECO:0000256" key="3">
    <source>
        <dbReference type="ARBA" id="ARBA00022801"/>
    </source>
</evidence>
<dbReference type="Gene3D" id="3.40.395.10">
    <property type="entry name" value="Adenoviral Proteinase, Chain A"/>
    <property type="match status" value="1"/>
</dbReference>
<proteinExistence type="inferred from homology"/>
<comment type="similarity">
    <text evidence="1">Belongs to the peptidase C48 family.</text>
</comment>
<dbReference type="GO" id="GO:0019784">
    <property type="term" value="F:deNEDDylase activity"/>
    <property type="evidence" value="ECO:0007669"/>
    <property type="project" value="InterPro"/>
</dbReference>
<dbReference type="OrthoDB" id="5065855at2759"/>
<accession>A0A9N9BBA4</accession>
<evidence type="ECO:0000313" key="7">
    <source>
        <dbReference type="Proteomes" id="UP000789831"/>
    </source>
</evidence>
<dbReference type="EMBL" id="CAJVPL010001207">
    <property type="protein sequence ID" value="CAG8558846.1"/>
    <property type="molecule type" value="Genomic_DNA"/>
</dbReference>
<dbReference type="PANTHER" id="PTHR46468">
    <property type="entry name" value="SENTRIN-SPECIFIC PROTEASE 8"/>
    <property type="match status" value="1"/>
</dbReference>
<dbReference type="PANTHER" id="PTHR46468:SF1">
    <property type="entry name" value="SENTRIN-SPECIFIC PROTEASE 8"/>
    <property type="match status" value="1"/>
</dbReference>
<sequence length="230" mass="26550">MSRAIVLFYHDVVLYKDDFELLNEHQWLNDTCIEFYMEYLEKTKLIPQKNEEEDRLTIFLLRPGLTFLISNIQDAQFLASALPREIYTAEIIFMPINNNPNPTRAGGGTHWSLVVYLRAQQRFLHYDSVQGFNIAVARAAVERVADLLDVKEISFLPMLTPQQDNGADCGVFVISIIDYLVNRILTNSTNFDTDREMQISSTNEITSPGEMRLRLRQLVEQLRGDSQSLR</sequence>
<organism evidence="6 7">
    <name type="scientific">Ambispora gerdemannii</name>
    <dbReference type="NCBI Taxonomy" id="144530"/>
    <lineage>
        <taxon>Eukaryota</taxon>
        <taxon>Fungi</taxon>
        <taxon>Fungi incertae sedis</taxon>
        <taxon>Mucoromycota</taxon>
        <taxon>Glomeromycotina</taxon>
        <taxon>Glomeromycetes</taxon>
        <taxon>Archaeosporales</taxon>
        <taxon>Ambisporaceae</taxon>
        <taxon>Ambispora</taxon>
    </lineage>
</organism>
<dbReference type="Proteomes" id="UP000789831">
    <property type="component" value="Unassembled WGS sequence"/>
</dbReference>
<evidence type="ECO:0000256" key="1">
    <source>
        <dbReference type="ARBA" id="ARBA00005234"/>
    </source>
</evidence>
<dbReference type="InterPro" id="IPR003653">
    <property type="entry name" value="Peptidase_C48_C"/>
</dbReference>
<dbReference type="InterPro" id="IPR038765">
    <property type="entry name" value="Papain-like_cys_pep_sf"/>
</dbReference>
<dbReference type="Pfam" id="PF02902">
    <property type="entry name" value="Peptidase_C48"/>
    <property type="match status" value="1"/>
</dbReference>
<evidence type="ECO:0000259" key="5">
    <source>
        <dbReference type="PROSITE" id="PS50600"/>
    </source>
</evidence>
<dbReference type="GO" id="GO:0000338">
    <property type="term" value="P:protein deneddylation"/>
    <property type="evidence" value="ECO:0007669"/>
    <property type="project" value="TreeGrafter"/>
</dbReference>
<dbReference type="GO" id="GO:0006508">
    <property type="term" value="P:proteolysis"/>
    <property type="evidence" value="ECO:0007669"/>
    <property type="project" value="UniProtKB-KW"/>
</dbReference>
<gene>
    <name evidence="6" type="ORF">AGERDE_LOCUS7050</name>
</gene>
<evidence type="ECO:0000313" key="6">
    <source>
        <dbReference type="EMBL" id="CAG8558846.1"/>
    </source>
</evidence>
<dbReference type="SUPFAM" id="SSF54001">
    <property type="entry name" value="Cysteine proteinases"/>
    <property type="match status" value="1"/>
</dbReference>
<reference evidence="6" key="1">
    <citation type="submission" date="2021-06" db="EMBL/GenBank/DDBJ databases">
        <authorList>
            <person name="Kallberg Y."/>
            <person name="Tangrot J."/>
            <person name="Rosling A."/>
        </authorList>
    </citation>
    <scope>NUCLEOTIDE SEQUENCE</scope>
    <source>
        <strain evidence="6">MT106</strain>
    </source>
</reference>
<keyword evidence="3" id="KW-0378">Hydrolase</keyword>
<dbReference type="AlphaFoldDB" id="A0A9N9BBA4"/>
<evidence type="ECO:0000256" key="4">
    <source>
        <dbReference type="ARBA" id="ARBA00022807"/>
    </source>
</evidence>
<dbReference type="GO" id="GO:0008234">
    <property type="term" value="F:cysteine-type peptidase activity"/>
    <property type="evidence" value="ECO:0007669"/>
    <property type="project" value="UniProtKB-KW"/>
</dbReference>
<evidence type="ECO:0000256" key="2">
    <source>
        <dbReference type="ARBA" id="ARBA00022670"/>
    </source>
</evidence>
<dbReference type="InterPro" id="IPR044613">
    <property type="entry name" value="Nep1/2-like"/>
</dbReference>
<keyword evidence="4" id="KW-0788">Thiol protease</keyword>
<keyword evidence="2" id="KW-0645">Protease</keyword>
<protein>
    <submittedName>
        <fullName evidence="6">8564_t:CDS:1</fullName>
    </submittedName>
</protein>
<keyword evidence="7" id="KW-1185">Reference proteome</keyword>